<feature type="transmembrane region" description="Helical" evidence="6">
    <location>
        <begin position="604"/>
        <end position="625"/>
    </location>
</feature>
<proteinExistence type="predicted"/>
<dbReference type="EMBL" id="JACHGT010000004">
    <property type="protein sequence ID" value="MBB6034524.1"/>
    <property type="molecule type" value="Genomic_DNA"/>
</dbReference>
<dbReference type="InterPro" id="IPR050545">
    <property type="entry name" value="Mycobact_MmpL"/>
</dbReference>
<protein>
    <submittedName>
        <fullName evidence="8">RND superfamily putative drug exporter</fullName>
    </submittedName>
</protein>
<dbReference type="PROSITE" id="PS50156">
    <property type="entry name" value="SSD"/>
    <property type="match status" value="1"/>
</dbReference>
<evidence type="ECO:0000256" key="3">
    <source>
        <dbReference type="ARBA" id="ARBA00022692"/>
    </source>
</evidence>
<dbReference type="SUPFAM" id="SSF82866">
    <property type="entry name" value="Multidrug efflux transporter AcrB transmembrane domain"/>
    <property type="match status" value="2"/>
</dbReference>
<feature type="transmembrane region" description="Helical" evidence="6">
    <location>
        <begin position="322"/>
        <end position="348"/>
    </location>
</feature>
<evidence type="ECO:0000256" key="1">
    <source>
        <dbReference type="ARBA" id="ARBA00004651"/>
    </source>
</evidence>
<comment type="subcellular location">
    <subcellularLocation>
        <location evidence="1">Cell membrane</location>
        <topology evidence="1">Multi-pass membrane protein</topology>
    </subcellularLocation>
</comment>
<comment type="caution">
    <text evidence="8">The sequence shown here is derived from an EMBL/GenBank/DDBJ whole genome shotgun (WGS) entry which is preliminary data.</text>
</comment>
<feature type="transmembrane region" description="Helical" evidence="6">
    <location>
        <begin position="679"/>
        <end position="705"/>
    </location>
</feature>
<evidence type="ECO:0000259" key="7">
    <source>
        <dbReference type="PROSITE" id="PS50156"/>
    </source>
</evidence>
<dbReference type="Proteomes" id="UP000548476">
    <property type="component" value="Unassembled WGS sequence"/>
</dbReference>
<dbReference type="RefSeq" id="WP_184787371.1">
    <property type="nucleotide sequence ID" value="NZ_BONT01000088.1"/>
</dbReference>
<evidence type="ECO:0000313" key="9">
    <source>
        <dbReference type="Proteomes" id="UP000548476"/>
    </source>
</evidence>
<keyword evidence="2" id="KW-1003">Cell membrane</keyword>
<keyword evidence="5 6" id="KW-0472">Membrane</keyword>
<reference evidence="8 9" key="1">
    <citation type="submission" date="2020-08" db="EMBL/GenBank/DDBJ databases">
        <title>Genomic Encyclopedia of Type Strains, Phase IV (KMG-IV): sequencing the most valuable type-strain genomes for metagenomic binning, comparative biology and taxonomic classification.</title>
        <authorList>
            <person name="Goeker M."/>
        </authorList>
    </citation>
    <scope>NUCLEOTIDE SEQUENCE [LARGE SCALE GENOMIC DNA]</scope>
    <source>
        <strain evidence="8 9">YIM 65646</strain>
    </source>
</reference>
<evidence type="ECO:0000313" key="8">
    <source>
        <dbReference type="EMBL" id="MBB6034524.1"/>
    </source>
</evidence>
<feature type="transmembrane region" description="Helical" evidence="6">
    <location>
        <begin position="385"/>
        <end position="403"/>
    </location>
</feature>
<dbReference type="InterPro" id="IPR000731">
    <property type="entry name" value="SSD"/>
</dbReference>
<feature type="transmembrane region" description="Helical" evidence="6">
    <location>
        <begin position="248"/>
        <end position="269"/>
    </location>
</feature>
<dbReference type="GO" id="GO:0005886">
    <property type="term" value="C:plasma membrane"/>
    <property type="evidence" value="ECO:0007669"/>
    <property type="project" value="UniProtKB-SubCell"/>
</dbReference>
<dbReference type="PANTHER" id="PTHR33406:SF13">
    <property type="entry name" value="MEMBRANE PROTEIN YDFJ"/>
    <property type="match status" value="1"/>
</dbReference>
<keyword evidence="9" id="KW-1185">Reference proteome</keyword>
<evidence type="ECO:0000256" key="2">
    <source>
        <dbReference type="ARBA" id="ARBA00022475"/>
    </source>
</evidence>
<feature type="domain" description="SSD" evidence="7">
    <location>
        <begin position="222"/>
        <end position="347"/>
    </location>
</feature>
<gene>
    <name evidence="8" type="ORF">HNR73_002374</name>
</gene>
<dbReference type="InterPro" id="IPR004869">
    <property type="entry name" value="MMPL_dom"/>
</dbReference>
<feature type="transmembrane region" description="Helical" evidence="6">
    <location>
        <begin position="203"/>
        <end position="236"/>
    </location>
</feature>
<keyword evidence="3 6" id="KW-0812">Transmembrane</keyword>
<dbReference type="PANTHER" id="PTHR33406">
    <property type="entry name" value="MEMBRANE PROTEIN MJ1562-RELATED"/>
    <property type="match status" value="1"/>
</dbReference>
<evidence type="ECO:0000256" key="4">
    <source>
        <dbReference type="ARBA" id="ARBA00022989"/>
    </source>
</evidence>
<dbReference type="AlphaFoldDB" id="A0A841FFB1"/>
<feature type="transmembrane region" description="Helical" evidence="6">
    <location>
        <begin position="537"/>
        <end position="556"/>
    </location>
</feature>
<sequence length="713" mass="74676">MLPESKSGAVLAPPRPPAKEAFVDRIAGWSVRHRVVAVTGWFALVVVALLAGALVPGENARATDPGESGVAQDVLRDENVDDPPLESVLVQPLNGSQPDLAAVTELADTLRARPDLAADVRAPLEGAHPDLLTGASALVTFRVAGAPEAVRDNFEAATALVGDVAARHPGTRLAQAGDMSLSTIVDEKLKEDMRSSQHFSLPLTLVILFLVFGALVAAAIPLLLAASVVATGFGLLAVLDNWIPVNSASSVMIMLIGMAVGVDYALFYLRRVREERAAGHGLDAALKTATRTSGRVIVVSGLTVMLCLAGLLFTGLDNFRGLTLGTVLVVGLALLGSVTVLPATLSLLGDRVNLGRLPWIGRLRTGAGESRAWAAIARTVVRRPLWWGTAAALVLIVMALPALSMRLQSPAPTESLPSSVPTIDAAERMREAFPGAPTPARIVVWGPRAQSALTIEAVEDLRERLGVPVTTASVGDVLIVRVPLPGSGSDEASNTALDRLRAEDLPATLGRVDGVEFAVAGRTALARDFAERVGERIWLVFGFVLVLAFVLLLIAFRSVAVSVVSIVLNLLSIGAAYGMLTWVFQDGNLAAPLGFEPYGGILDWLPLLLFVLLFGLSMDYHIFILSRIRERLTAGTPVRDAVVGGVASSAGVVSSAAAIMVAVFTVFVALSAIEYKMLGVGMAVAILIDATLVRGVLLPAAMALVGKPAARPS</sequence>
<feature type="transmembrane region" description="Helical" evidence="6">
    <location>
        <begin position="646"/>
        <end position="673"/>
    </location>
</feature>
<organism evidence="8 9">
    <name type="scientific">Phytomonospora endophytica</name>
    <dbReference type="NCBI Taxonomy" id="714109"/>
    <lineage>
        <taxon>Bacteria</taxon>
        <taxon>Bacillati</taxon>
        <taxon>Actinomycetota</taxon>
        <taxon>Actinomycetes</taxon>
        <taxon>Micromonosporales</taxon>
        <taxon>Micromonosporaceae</taxon>
        <taxon>Phytomonospora</taxon>
    </lineage>
</organism>
<accession>A0A841FFB1</accession>
<evidence type="ECO:0000256" key="5">
    <source>
        <dbReference type="ARBA" id="ARBA00023136"/>
    </source>
</evidence>
<keyword evidence="4 6" id="KW-1133">Transmembrane helix</keyword>
<feature type="transmembrane region" description="Helical" evidence="6">
    <location>
        <begin position="296"/>
        <end position="316"/>
    </location>
</feature>
<feature type="transmembrane region" description="Helical" evidence="6">
    <location>
        <begin position="563"/>
        <end position="584"/>
    </location>
</feature>
<evidence type="ECO:0000256" key="6">
    <source>
        <dbReference type="SAM" id="Phobius"/>
    </source>
</evidence>
<feature type="transmembrane region" description="Helical" evidence="6">
    <location>
        <begin position="35"/>
        <end position="55"/>
    </location>
</feature>
<dbReference type="Gene3D" id="1.20.1640.10">
    <property type="entry name" value="Multidrug efflux transporter AcrB transmembrane domain"/>
    <property type="match status" value="2"/>
</dbReference>
<name>A0A841FFB1_9ACTN</name>
<dbReference type="Pfam" id="PF03176">
    <property type="entry name" value="MMPL"/>
    <property type="match status" value="2"/>
</dbReference>